<protein>
    <submittedName>
        <fullName evidence="1">Uncharacterized protein</fullName>
    </submittedName>
</protein>
<keyword evidence="2" id="KW-1185">Reference proteome</keyword>
<sequence length="36" mass="3896">MADYRLATPPLRRISYPHPGSLVESATSIAGLQDDP</sequence>
<dbReference type="KEGG" id="amn:RAM_03915"/>
<accession>A0A9R0NRF9</accession>
<gene>
    <name evidence="1" type="ordered locus">RAM_03915</name>
</gene>
<dbReference type="Proteomes" id="UP000006138">
    <property type="component" value="Chromosome"/>
</dbReference>
<organism evidence="1 2">
    <name type="scientific">Amycolatopsis mediterranei (strain S699)</name>
    <name type="common">Nocardia mediterranei</name>
    <dbReference type="NCBI Taxonomy" id="713604"/>
    <lineage>
        <taxon>Bacteria</taxon>
        <taxon>Bacillati</taxon>
        <taxon>Actinomycetota</taxon>
        <taxon>Actinomycetes</taxon>
        <taxon>Pseudonocardiales</taxon>
        <taxon>Pseudonocardiaceae</taxon>
        <taxon>Amycolatopsis</taxon>
    </lineage>
</organism>
<reference evidence="1 2" key="1">
    <citation type="journal article" date="2011" name="J. Bacteriol.">
        <title>Whole genome sequence of the rifamycin B-producing strain Amycolatopsis mediterranei S699.</title>
        <authorList>
            <person name="Verma M."/>
            <person name="Kaur J."/>
            <person name="Kumar M."/>
            <person name="Kumari K."/>
            <person name="Saxena A."/>
            <person name="Anand S."/>
            <person name="Nigam A."/>
            <person name="Ravi V."/>
            <person name="Raghuvanshi S."/>
            <person name="Khurana P."/>
            <person name="Tyagi A.K."/>
            <person name="Khurana J.P."/>
            <person name="Lal R."/>
        </authorList>
    </citation>
    <scope>NUCLEOTIDE SEQUENCE [LARGE SCALE GENOMIC DNA]</scope>
    <source>
        <strain evidence="1 2">S699</strain>
    </source>
</reference>
<dbReference type="EMBL" id="CP002896">
    <property type="protein sequence ID" value="AEK39275.1"/>
    <property type="molecule type" value="Genomic_DNA"/>
</dbReference>
<evidence type="ECO:0000313" key="1">
    <source>
        <dbReference type="EMBL" id="AEK39275.1"/>
    </source>
</evidence>
<proteinExistence type="predicted"/>
<evidence type="ECO:0000313" key="2">
    <source>
        <dbReference type="Proteomes" id="UP000006138"/>
    </source>
</evidence>
<name>A0A9R0NRF9_AMYMS</name>
<dbReference type="AlphaFoldDB" id="A0A9R0NRF9"/>